<keyword evidence="5" id="KW-1185">Reference proteome</keyword>
<dbReference type="EMBL" id="CAJNOJ010000104">
    <property type="protein sequence ID" value="CAF1117997.1"/>
    <property type="molecule type" value="Genomic_DNA"/>
</dbReference>
<evidence type="ECO:0000256" key="1">
    <source>
        <dbReference type="SAM" id="Phobius"/>
    </source>
</evidence>
<comment type="caution">
    <text evidence="3">The sequence shown here is derived from an EMBL/GenBank/DDBJ whole genome shotgun (WGS) entry which is preliminary data.</text>
</comment>
<feature type="chain" id="PRO_5036410658" evidence="2">
    <location>
        <begin position="19"/>
        <end position="393"/>
    </location>
</feature>
<gene>
    <name evidence="3" type="ORF">EDS130_LOCUS20891</name>
    <name evidence="4" type="ORF">XAT740_LOCUS36410</name>
</gene>
<proteinExistence type="predicted"/>
<dbReference type="OrthoDB" id="4763727at2759"/>
<sequence>MAMLRFIVVITLAIPLLAIILGSIENAQYTSLPKPKYLGPIQNGAPSSTNAFGRYTKPFSVIDYSWVSSSKLFDFFNLKHWDFKSISTERYFIVAAIANFNYISAAFVYVIDRTSDDKPVYQYSTRSILAQALKEQAKSSIEGCTHFFRSSAEYVRLCYNKSTKMYVVDANVPMGDGVQVSFDFTIDYSSEKDESMVLLYPVLQTRPAYTHKIAGLPSRGHIEFGNEKTKQELSNGLSSIDWTLAYSERSSHWKWISLSTVGIDSSNDESVTIGINLSDIVYNDENGVSMESAVWIAGKVYKVNLIAYELPEKQYLISSSWQVYSSGSIDRNAPNIRLTFQPHGSQEEHINLFILDADFVQAYGTYNGTIELAGRKYIIENGFGVAENHYAKW</sequence>
<dbReference type="Pfam" id="PF10974">
    <property type="entry name" value="DUF2804"/>
    <property type="match status" value="1"/>
</dbReference>
<name>A0A814QCC4_ADIRI</name>
<evidence type="ECO:0000313" key="3">
    <source>
        <dbReference type="EMBL" id="CAF1117997.1"/>
    </source>
</evidence>
<dbReference type="Proteomes" id="UP000663852">
    <property type="component" value="Unassembled WGS sequence"/>
</dbReference>
<evidence type="ECO:0000313" key="6">
    <source>
        <dbReference type="Proteomes" id="UP000663852"/>
    </source>
</evidence>
<feature type="transmembrane region" description="Helical" evidence="1">
    <location>
        <begin position="91"/>
        <end position="111"/>
    </location>
</feature>
<dbReference type="Proteomes" id="UP000663828">
    <property type="component" value="Unassembled WGS sequence"/>
</dbReference>
<keyword evidence="1" id="KW-1133">Transmembrane helix</keyword>
<dbReference type="PANTHER" id="PTHR35868">
    <property type="entry name" value="DUF2804 DOMAIN-CONTAINING PROTEIN-RELATED"/>
    <property type="match status" value="1"/>
</dbReference>
<evidence type="ECO:0000313" key="4">
    <source>
        <dbReference type="EMBL" id="CAF1442603.1"/>
    </source>
</evidence>
<keyword evidence="2" id="KW-0732">Signal</keyword>
<feature type="signal peptide" evidence="2">
    <location>
        <begin position="1"/>
        <end position="18"/>
    </location>
</feature>
<accession>A0A814QCC4</accession>
<keyword evidence="1" id="KW-0812">Transmembrane</keyword>
<dbReference type="InterPro" id="IPR021243">
    <property type="entry name" value="DUF2804"/>
</dbReference>
<evidence type="ECO:0000313" key="5">
    <source>
        <dbReference type="Proteomes" id="UP000663828"/>
    </source>
</evidence>
<keyword evidence="1" id="KW-0472">Membrane</keyword>
<dbReference type="PANTHER" id="PTHR35868:SF4">
    <property type="entry name" value="DUF2804 DOMAIN-CONTAINING PROTEIN"/>
    <property type="match status" value="1"/>
</dbReference>
<dbReference type="AlphaFoldDB" id="A0A814QCC4"/>
<protein>
    <submittedName>
        <fullName evidence="3">Uncharacterized protein</fullName>
    </submittedName>
</protein>
<evidence type="ECO:0000256" key="2">
    <source>
        <dbReference type="SAM" id="SignalP"/>
    </source>
</evidence>
<organism evidence="3 6">
    <name type="scientific">Adineta ricciae</name>
    <name type="common">Rotifer</name>
    <dbReference type="NCBI Taxonomy" id="249248"/>
    <lineage>
        <taxon>Eukaryota</taxon>
        <taxon>Metazoa</taxon>
        <taxon>Spiralia</taxon>
        <taxon>Gnathifera</taxon>
        <taxon>Rotifera</taxon>
        <taxon>Eurotatoria</taxon>
        <taxon>Bdelloidea</taxon>
        <taxon>Adinetida</taxon>
        <taxon>Adinetidae</taxon>
        <taxon>Adineta</taxon>
    </lineage>
</organism>
<reference evidence="3" key="1">
    <citation type="submission" date="2021-02" db="EMBL/GenBank/DDBJ databases">
        <authorList>
            <person name="Nowell W R."/>
        </authorList>
    </citation>
    <scope>NUCLEOTIDE SEQUENCE</scope>
</reference>
<dbReference type="EMBL" id="CAJNOR010003732">
    <property type="protein sequence ID" value="CAF1442603.1"/>
    <property type="molecule type" value="Genomic_DNA"/>
</dbReference>